<dbReference type="Proteomes" id="UP000502706">
    <property type="component" value="Chromosome"/>
</dbReference>
<keyword evidence="4" id="KW-0547">Nucleotide-binding</keyword>
<reference evidence="10 11" key="1">
    <citation type="submission" date="2019-10" db="EMBL/GenBank/DDBJ databases">
        <title>Rubrobacter sp nov SCSIO 52915 isolated from a deep-sea sediment in the South China Sea.</title>
        <authorList>
            <person name="Chen R.W."/>
        </authorList>
    </citation>
    <scope>NUCLEOTIDE SEQUENCE [LARGE SCALE GENOMIC DNA]</scope>
    <source>
        <strain evidence="10 11">SCSIO 52915</strain>
    </source>
</reference>
<keyword evidence="3" id="KW-0808">Transferase</keyword>
<dbReference type="InterPro" id="IPR050187">
    <property type="entry name" value="Lipid_Phosphate_FormReg"/>
</dbReference>
<accession>A0A6G8PZU5</accession>
<dbReference type="EMBL" id="CP045121">
    <property type="protein sequence ID" value="QIN79688.1"/>
    <property type="molecule type" value="Genomic_DNA"/>
</dbReference>
<evidence type="ECO:0000256" key="8">
    <source>
        <dbReference type="ARBA" id="ARBA00023264"/>
    </source>
</evidence>
<dbReference type="PROSITE" id="PS50146">
    <property type="entry name" value="DAGK"/>
    <property type="match status" value="1"/>
</dbReference>
<proteinExistence type="inferred from homology"/>
<gene>
    <name evidence="10" type="ORF">GBA65_15415</name>
</gene>
<evidence type="ECO:0000256" key="2">
    <source>
        <dbReference type="ARBA" id="ARBA00005983"/>
    </source>
</evidence>
<feature type="domain" description="DAGKc" evidence="9">
    <location>
        <begin position="10"/>
        <end position="136"/>
    </location>
</feature>
<evidence type="ECO:0000256" key="1">
    <source>
        <dbReference type="ARBA" id="ARBA00001946"/>
    </source>
</evidence>
<dbReference type="InterPro" id="IPR045540">
    <property type="entry name" value="YegS/DAGK_C"/>
</dbReference>
<dbReference type="InterPro" id="IPR001206">
    <property type="entry name" value="Diacylglycerol_kinase_cat_dom"/>
</dbReference>
<dbReference type="InterPro" id="IPR016064">
    <property type="entry name" value="NAD/diacylglycerol_kinase_sf"/>
</dbReference>
<keyword evidence="5" id="KW-0418">Kinase</keyword>
<dbReference type="InterPro" id="IPR017438">
    <property type="entry name" value="ATP-NAD_kinase_N"/>
</dbReference>
<dbReference type="Gene3D" id="3.40.50.10330">
    <property type="entry name" value="Probable inorganic polyphosphate/atp-NAD kinase, domain 1"/>
    <property type="match status" value="1"/>
</dbReference>
<dbReference type="SUPFAM" id="SSF111331">
    <property type="entry name" value="NAD kinase/diacylglycerol kinase-like"/>
    <property type="match status" value="1"/>
</dbReference>
<dbReference type="PANTHER" id="PTHR12358">
    <property type="entry name" value="SPHINGOSINE KINASE"/>
    <property type="match status" value="1"/>
</dbReference>
<keyword evidence="8" id="KW-1208">Phospholipid metabolism</keyword>
<evidence type="ECO:0000256" key="6">
    <source>
        <dbReference type="ARBA" id="ARBA00022840"/>
    </source>
</evidence>
<evidence type="ECO:0000313" key="10">
    <source>
        <dbReference type="EMBL" id="QIN79688.1"/>
    </source>
</evidence>
<keyword evidence="7" id="KW-0594">Phospholipid biosynthesis</keyword>
<dbReference type="GO" id="GO:0005524">
    <property type="term" value="F:ATP binding"/>
    <property type="evidence" value="ECO:0007669"/>
    <property type="project" value="UniProtKB-KW"/>
</dbReference>
<dbReference type="Pfam" id="PF00781">
    <property type="entry name" value="DAGK_cat"/>
    <property type="match status" value="1"/>
</dbReference>
<dbReference type="KEGG" id="rmar:GBA65_15415"/>
<evidence type="ECO:0000259" key="9">
    <source>
        <dbReference type="PROSITE" id="PS50146"/>
    </source>
</evidence>
<evidence type="ECO:0000256" key="4">
    <source>
        <dbReference type="ARBA" id="ARBA00022741"/>
    </source>
</evidence>
<keyword evidence="7" id="KW-0444">Lipid biosynthesis</keyword>
<dbReference type="PANTHER" id="PTHR12358:SF54">
    <property type="entry name" value="SPHINGOSINE KINASE RELATED PROTEIN"/>
    <property type="match status" value="1"/>
</dbReference>
<dbReference type="AlphaFoldDB" id="A0A6G8PZU5"/>
<evidence type="ECO:0000313" key="11">
    <source>
        <dbReference type="Proteomes" id="UP000502706"/>
    </source>
</evidence>
<dbReference type="GO" id="GO:0016301">
    <property type="term" value="F:kinase activity"/>
    <property type="evidence" value="ECO:0007669"/>
    <property type="project" value="UniProtKB-KW"/>
</dbReference>
<dbReference type="GO" id="GO:0008654">
    <property type="term" value="P:phospholipid biosynthetic process"/>
    <property type="evidence" value="ECO:0007669"/>
    <property type="project" value="UniProtKB-KW"/>
</dbReference>
<dbReference type="Gene3D" id="2.60.200.40">
    <property type="match status" value="1"/>
</dbReference>
<evidence type="ECO:0000256" key="7">
    <source>
        <dbReference type="ARBA" id="ARBA00023209"/>
    </source>
</evidence>
<keyword evidence="6" id="KW-0067">ATP-binding</keyword>
<evidence type="ECO:0000256" key="5">
    <source>
        <dbReference type="ARBA" id="ARBA00022777"/>
    </source>
</evidence>
<sequence length="304" mass="32373">MMMEKERTRGVATKAVIIGNPNSGSAGDEGYLERFAEALRTGGIEVEVLNTERPDHATELAALAGDKLVIAAGGDGTVNEVVNGLSGGATLGILPLGTANVLARELGLPMNPEEACARILTGTAFRMDVGVATDEEGTERRFACMAGVGFDADVVREVGPRLKRYLRSLAFPLAALKVYLQGDQPDLQIVDGDTTYVTQFAVVANGRYYGGEFEMAEGVSLGSGELEVVLIEKVGLLMRPDVLARILAKSPLDRAMKSFTSRKNIVAKSPAARGARVPVQIDGEVWGRLPMSFRIEPAALNVIR</sequence>
<dbReference type="SMART" id="SM00046">
    <property type="entry name" value="DAGKc"/>
    <property type="match status" value="1"/>
</dbReference>
<protein>
    <recommendedName>
        <fullName evidence="9">DAGKc domain-containing protein</fullName>
    </recommendedName>
</protein>
<keyword evidence="11" id="KW-1185">Reference proteome</keyword>
<dbReference type="Pfam" id="PF19279">
    <property type="entry name" value="YegS_C"/>
    <property type="match status" value="1"/>
</dbReference>
<organism evidence="10 11">
    <name type="scientific">Rubrobacter marinus</name>
    <dbReference type="NCBI Taxonomy" id="2653852"/>
    <lineage>
        <taxon>Bacteria</taxon>
        <taxon>Bacillati</taxon>
        <taxon>Actinomycetota</taxon>
        <taxon>Rubrobacteria</taxon>
        <taxon>Rubrobacterales</taxon>
        <taxon>Rubrobacteraceae</taxon>
        <taxon>Rubrobacter</taxon>
    </lineage>
</organism>
<comment type="similarity">
    <text evidence="2">Belongs to the diacylglycerol/lipid kinase family.</text>
</comment>
<comment type="cofactor">
    <cofactor evidence="1">
        <name>Mg(2+)</name>
        <dbReference type="ChEBI" id="CHEBI:18420"/>
    </cofactor>
</comment>
<evidence type="ECO:0000256" key="3">
    <source>
        <dbReference type="ARBA" id="ARBA00022679"/>
    </source>
</evidence>
<name>A0A6G8PZU5_9ACTN</name>
<keyword evidence="7" id="KW-0443">Lipid metabolism</keyword>